<feature type="transmembrane region" description="Helical" evidence="6">
    <location>
        <begin position="54"/>
        <end position="78"/>
    </location>
</feature>
<dbReference type="AlphaFoldDB" id="A0A1B6C476"/>
<evidence type="ECO:0000256" key="5">
    <source>
        <dbReference type="ARBA" id="ARBA00023136"/>
    </source>
</evidence>
<dbReference type="Pfam" id="PF00335">
    <property type="entry name" value="Tetraspanin"/>
    <property type="match status" value="1"/>
</dbReference>
<protein>
    <recommendedName>
        <fullName evidence="6">Tetraspanin</fullName>
    </recommendedName>
</protein>
<organism evidence="7">
    <name type="scientific">Clastoptera arizonana</name>
    <name type="common">Arizona spittle bug</name>
    <dbReference type="NCBI Taxonomy" id="38151"/>
    <lineage>
        <taxon>Eukaryota</taxon>
        <taxon>Metazoa</taxon>
        <taxon>Ecdysozoa</taxon>
        <taxon>Arthropoda</taxon>
        <taxon>Hexapoda</taxon>
        <taxon>Insecta</taxon>
        <taxon>Pterygota</taxon>
        <taxon>Neoptera</taxon>
        <taxon>Paraneoptera</taxon>
        <taxon>Hemiptera</taxon>
        <taxon>Auchenorrhyncha</taxon>
        <taxon>Cercopoidea</taxon>
        <taxon>Clastopteridae</taxon>
        <taxon>Clastoptera</taxon>
    </lineage>
</organism>
<evidence type="ECO:0000256" key="4">
    <source>
        <dbReference type="ARBA" id="ARBA00022989"/>
    </source>
</evidence>
<keyword evidence="5 6" id="KW-0472">Membrane</keyword>
<evidence type="ECO:0000256" key="3">
    <source>
        <dbReference type="ARBA" id="ARBA00022692"/>
    </source>
</evidence>
<comment type="subcellular location">
    <subcellularLocation>
        <location evidence="1 6">Membrane</location>
        <topology evidence="1 6">Multi-pass membrane protein</topology>
    </subcellularLocation>
</comment>
<dbReference type="PANTHER" id="PTHR19282">
    <property type="entry name" value="TETRASPANIN"/>
    <property type="match status" value="1"/>
</dbReference>
<comment type="similarity">
    <text evidence="2 6">Belongs to the tetraspanin (TM4SF) family.</text>
</comment>
<dbReference type="Gene3D" id="1.10.1450.10">
    <property type="entry name" value="Tetraspanin"/>
    <property type="match status" value="1"/>
</dbReference>
<dbReference type="InterPro" id="IPR018499">
    <property type="entry name" value="Tetraspanin/Peripherin"/>
</dbReference>
<keyword evidence="4 6" id="KW-1133">Transmembrane helix</keyword>
<dbReference type="PRINTS" id="PR00259">
    <property type="entry name" value="TMFOUR"/>
</dbReference>
<dbReference type="SUPFAM" id="SSF48652">
    <property type="entry name" value="Tetraspanin"/>
    <property type="match status" value="1"/>
</dbReference>
<evidence type="ECO:0000256" key="1">
    <source>
        <dbReference type="ARBA" id="ARBA00004141"/>
    </source>
</evidence>
<accession>A0A1B6C476</accession>
<proteinExistence type="inferred from homology"/>
<gene>
    <name evidence="7" type="ORF">g.30358</name>
</gene>
<feature type="transmembrane region" description="Helical" evidence="6">
    <location>
        <begin position="12"/>
        <end position="34"/>
    </location>
</feature>
<reference evidence="7" key="1">
    <citation type="submission" date="2015-12" db="EMBL/GenBank/DDBJ databases">
        <title>De novo transcriptome assembly of four potential Pierce s Disease insect vectors from Arizona vineyards.</title>
        <authorList>
            <person name="Tassone E.E."/>
        </authorList>
    </citation>
    <scope>NUCLEOTIDE SEQUENCE</scope>
</reference>
<dbReference type="InterPro" id="IPR000301">
    <property type="entry name" value="Tetraspanin_animals"/>
</dbReference>
<sequence length="265" mass="29210">MGLTGCFAILKYFIFFINLVLWITGLTIVVLSIWMLIDPTFYISMAQDESSYTIGIYVFLIIGTLMFIVGFLGCTGVIKESQGILTLFSSLLVIILVAEVSAGAWAYTNSMRLQEFVKENVKNTVLQEYGQVSTRTELFDVIQQGLKCCGADRPSDWSGSHFNKAENKGLNLAISSTVQPYKVPNSCCAVDMQSNECRDALEVVSHHNPQIIFSEGCTEKLLVVLTDNMSIIVGLGVAVGLAQWLGLIFALVLCCAIQQRDKYKA</sequence>
<dbReference type="EMBL" id="GEDC01028986">
    <property type="protein sequence ID" value="JAS08312.1"/>
    <property type="molecule type" value="Transcribed_RNA"/>
</dbReference>
<feature type="transmembrane region" description="Helical" evidence="6">
    <location>
        <begin position="231"/>
        <end position="257"/>
    </location>
</feature>
<feature type="transmembrane region" description="Helical" evidence="6">
    <location>
        <begin position="85"/>
        <end position="107"/>
    </location>
</feature>
<dbReference type="GO" id="GO:0005886">
    <property type="term" value="C:plasma membrane"/>
    <property type="evidence" value="ECO:0007669"/>
    <property type="project" value="TreeGrafter"/>
</dbReference>
<evidence type="ECO:0000256" key="2">
    <source>
        <dbReference type="ARBA" id="ARBA00006840"/>
    </source>
</evidence>
<keyword evidence="3 6" id="KW-0812">Transmembrane</keyword>
<evidence type="ECO:0000313" key="7">
    <source>
        <dbReference type="EMBL" id="JAS08312.1"/>
    </source>
</evidence>
<dbReference type="PIRSF" id="PIRSF002419">
    <property type="entry name" value="Tetraspanin"/>
    <property type="match status" value="1"/>
</dbReference>
<dbReference type="PANTHER" id="PTHR19282:SF551">
    <property type="entry name" value="RE08073P-RELATED"/>
    <property type="match status" value="1"/>
</dbReference>
<dbReference type="InterPro" id="IPR008952">
    <property type="entry name" value="Tetraspanin_EC2_sf"/>
</dbReference>
<evidence type="ECO:0000256" key="6">
    <source>
        <dbReference type="RuleBase" id="RU361218"/>
    </source>
</evidence>
<name>A0A1B6C476_9HEMI</name>